<dbReference type="Pfam" id="PF00573">
    <property type="entry name" value="Ribosomal_L4"/>
    <property type="match status" value="1"/>
</dbReference>
<reference evidence="5" key="1">
    <citation type="submission" date="2018-05" db="EMBL/GenBank/DDBJ databases">
        <authorList>
            <person name="Lanie J.A."/>
            <person name="Ng W.-L."/>
            <person name="Kazmierczak K.M."/>
            <person name="Andrzejewski T.M."/>
            <person name="Davidsen T.M."/>
            <person name="Wayne K.J."/>
            <person name="Tettelin H."/>
            <person name="Glass J.I."/>
            <person name="Rusch D."/>
            <person name="Podicherti R."/>
            <person name="Tsui H.-C.T."/>
            <person name="Winkler M.E."/>
        </authorList>
    </citation>
    <scope>NUCLEOTIDE SEQUENCE</scope>
</reference>
<dbReference type="EMBL" id="UINC01187275">
    <property type="protein sequence ID" value="SVD99913.1"/>
    <property type="molecule type" value="Genomic_DNA"/>
</dbReference>
<sequence>MAELPLFDKTGKSIGNVPVDEKIFGDKVKKRLLHQVVVMHEANQRQGTHCTKTKGEVSGSGKKPYRQKGTGLARAGSLRSPIRKGGS</sequence>
<dbReference type="InterPro" id="IPR013005">
    <property type="entry name" value="Ribosomal_uL4-like"/>
</dbReference>
<keyword evidence="3" id="KW-0687">Ribonucleoprotein</keyword>
<dbReference type="Gene3D" id="3.40.1370.10">
    <property type="match status" value="1"/>
</dbReference>
<proteinExistence type="inferred from homology"/>
<feature type="non-terminal residue" evidence="5">
    <location>
        <position position="87"/>
    </location>
</feature>
<dbReference type="InterPro" id="IPR002136">
    <property type="entry name" value="Ribosomal_uL4"/>
</dbReference>
<dbReference type="AlphaFoldDB" id="A0A382ZWY9"/>
<organism evidence="5">
    <name type="scientific">marine metagenome</name>
    <dbReference type="NCBI Taxonomy" id="408172"/>
    <lineage>
        <taxon>unclassified sequences</taxon>
        <taxon>metagenomes</taxon>
        <taxon>ecological metagenomes</taxon>
    </lineage>
</organism>
<dbReference type="InterPro" id="IPR023574">
    <property type="entry name" value="Ribosomal_uL4_dom_sf"/>
</dbReference>
<evidence type="ECO:0008006" key="6">
    <source>
        <dbReference type="Google" id="ProtNLM"/>
    </source>
</evidence>
<dbReference type="PANTHER" id="PTHR10746:SF6">
    <property type="entry name" value="LARGE RIBOSOMAL SUBUNIT PROTEIN UL4M"/>
    <property type="match status" value="1"/>
</dbReference>
<dbReference type="PANTHER" id="PTHR10746">
    <property type="entry name" value="50S RIBOSOMAL PROTEIN L4"/>
    <property type="match status" value="1"/>
</dbReference>
<evidence type="ECO:0000256" key="2">
    <source>
        <dbReference type="ARBA" id="ARBA00022980"/>
    </source>
</evidence>
<evidence type="ECO:0000313" key="5">
    <source>
        <dbReference type="EMBL" id="SVD99913.1"/>
    </source>
</evidence>
<keyword evidence="2" id="KW-0689">Ribosomal protein</keyword>
<feature type="region of interest" description="Disordered" evidence="4">
    <location>
        <begin position="43"/>
        <end position="87"/>
    </location>
</feature>
<name>A0A382ZWY9_9ZZZZ</name>
<comment type="similarity">
    <text evidence="1">Belongs to the universal ribosomal protein uL4 family.</text>
</comment>
<protein>
    <recommendedName>
        <fullName evidence="6">50S ribosomal protein L4</fullName>
    </recommendedName>
</protein>
<dbReference type="GO" id="GO:0006412">
    <property type="term" value="P:translation"/>
    <property type="evidence" value="ECO:0007669"/>
    <property type="project" value="InterPro"/>
</dbReference>
<evidence type="ECO:0000256" key="3">
    <source>
        <dbReference type="ARBA" id="ARBA00023274"/>
    </source>
</evidence>
<dbReference type="GO" id="GO:0003735">
    <property type="term" value="F:structural constituent of ribosome"/>
    <property type="evidence" value="ECO:0007669"/>
    <property type="project" value="InterPro"/>
</dbReference>
<evidence type="ECO:0000256" key="4">
    <source>
        <dbReference type="SAM" id="MobiDB-lite"/>
    </source>
</evidence>
<dbReference type="GO" id="GO:0005840">
    <property type="term" value="C:ribosome"/>
    <property type="evidence" value="ECO:0007669"/>
    <property type="project" value="UniProtKB-KW"/>
</dbReference>
<gene>
    <name evidence="5" type="ORF">METZ01_LOCUS452767</name>
</gene>
<evidence type="ECO:0000256" key="1">
    <source>
        <dbReference type="ARBA" id="ARBA00010528"/>
    </source>
</evidence>
<accession>A0A382ZWY9</accession>
<dbReference type="GO" id="GO:1990904">
    <property type="term" value="C:ribonucleoprotein complex"/>
    <property type="evidence" value="ECO:0007669"/>
    <property type="project" value="UniProtKB-KW"/>
</dbReference>
<dbReference type="SUPFAM" id="SSF52166">
    <property type="entry name" value="Ribosomal protein L4"/>
    <property type="match status" value="1"/>
</dbReference>